<evidence type="ECO:0000256" key="2">
    <source>
        <dbReference type="ARBA" id="ARBA00023155"/>
    </source>
</evidence>
<dbReference type="GO" id="GO:0005634">
    <property type="term" value="C:nucleus"/>
    <property type="evidence" value="ECO:0007669"/>
    <property type="project" value="UniProtKB-SubCell"/>
</dbReference>
<dbReference type="InterPro" id="IPR009057">
    <property type="entry name" value="Homeodomain-like_sf"/>
</dbReference>
<dbReference type="PRINTS" id="PR00031">
    <property type="entry name" value="HTHREPRESSR"/>
</dbReference>
<evidence type="ECO:0000256" key="1">
    <source>
        <dbReference type="ARBA" id="ARBA00023125"/>
    </source>
</evidence>
<keyword evidence="1 4" id="KW-0238">DNA-binding</keyword>
<feature type="DNA-binding region" description="Homeobox" evidence="4">
    <location>
        <begin position="364"/>
        <end position="423"/>
    </location>
</feature>
<evidence type="ECO:0000256" key="5">
    <source>
        <dbReference type="RuleBase" id="RU000682"/>
    </source>
</evidence>
<dbReference type="Pfam" id="PF00046">
    <property type="entry name" value="Homeodomain"/>
    <property type="match status" value="1"/>
</dbReference>
<dbReference type="SMART" id="SM00389">
    <property type="entry name" value="HOX"/>
    <property type="match status" value="1"/>
</dbReference>
<dbReference type="InterPro" id="IPR042768">
    <property type="entry name" value="MNX1/Ceh-12"/>
</dbReference>
<dbReference type="AlphaFoldDB" id="C1LE29"/>
<dbReference type="EMBL" id="FN317226">
    <property type="protein sequence ID" value="CAX72957.1"/>
    <property type="molecule type" value="mRNA"/>
</dbReference>
<dbReference type="Gene3D" id="1.10.10.60">
    <property type="entry name" value="Homeodomain-like"/>
    <property type="match status" value="1"/>
</dbReference>
<dbReference type="InterPro" id="IPR020479">
    <property type="entry name" value="HD_metazoa"/>
</dbReference>
<evidence type="ECO:0000313" key="8">
    <source>
        <dbReference type="EMBL" id="CAX72957.1"/>
    </source>
</evidence>
<protein>
    <submittedName>
        <fullName evidence="8">Asparagine-rich protein (Ag319) (ARP)</fullName>
    </submittedName>
</protein>
<feature type="region of interest" description="Disordered" evidence="6">
    <location>
        <begin position="136"/>
        <end position="155"/>
    </location>
</feature>
<evidence type="ECO:0000256" key="6">
    <source>
        <dbReference type="SAM" id="MobiDB-lite"/>
    </source>
</evidence>
<dbReference type="SUPFAM" id="SSF46689">
    <property type="entry name" value="Homeodomain-like"/>
    <property type="match status" value="1"/>
</dbReference>
<organism evidence="8">
    <name type="scientific">Schistosoma japonicum</name>
    <name type="common">Blood fluke</name>
    <dbReference type="NCBI Taxonomy" id="6182"/>
    <lineage>
        <taxon>Eukaryota</taxon>
        <taxon>Metazoa</taxon>
        <taxon>Spiralia</taxon>
        <taxon>Lophotrochozoa</taxon>
        <taxon>Platyhelminthes</taxon>
        <taxon>Trematoda</taxon>
        <taxon>Digenea</taxon>
        <taxon>Strigeidida</taxon>
        <taxon>Schistosomatoidea</taxon>
        <taxon>Schistosomatidae</taxon>
        <taxon>Schistosoma</taxon>
    </lineage>
</organism>
<reference evidence="8" key="2">
    <citation type="submission" date="2009-03" db="EMBL/GenBank/DDBJ databases">
        <authorList>
            <person name="Gang L."/>
        </authorList>
    </citation>
    <scope>NUCLEOTIDE SEQUENCE</scope>
    <source>
        <strain evidence="8">Anhui</strain>
    </source>
</reference>
<dbReference type="InterPro" id="IPR000047">
    <property type="entry name" value="HTH_motif"/>
</dbReference>
<dbReference type="GO" id="GO:0007417">
    <property type="term" value="P:central nervous system development"/>
    <property type="evidence" value="ECO:0007669"/>
    <property type="project" value="TreeGrafter"/>
</dbReference>
<dbReference type="GO" id="GO:1990837">
    <property type="term" value="F:sequence-specific double-stranded DNA binding"/>
    <property type="evidence" value="ECO:0007669"/>
    <property type="project" value="TreeGrafter"/>
</dbReference>
<dbReference type="GO" id="GO:0048812">
    <property type="term" value="P:neuron projection morphogenesis"/>
    <property type="evidence" value="ECO:0007669"/>
    <property type="project" value="TreeGrafter"/>
</dbReference>
<accession>C1LE29</accession>
<dbReference type="CDD" id="cd00086">
    <property type="entry name" value="homeodomain"/>
    <property type="match status" value="1"/>
</dbReference>
<comment type="subcellular location">
    <subcellularLocation>
        <location evidence="4 5">Nucleus</location>
    </subcellularLocation>
</comment>
<proteinExistence type="evidence at transcript level"/>
<dbReference type="PANTHER" id="PTHR24335">
    <property type="entry name" value="MOTOR NEURON AND PANCREAS HOMEOBOX PROTEIN"/>
    <property type="match status" value="1"/>
</dbReference>
<sequence>MNHCFSIASLLDINKTKLLNSSNNTTTTTTNNNNNNNNNNNSYNYIDECIQSKIVDNSNGIIHNKVNSELDILQINSLCTTMISKVNLPINVVKSTKSLDESILCSNVNHDILTNLKQSSESLQKYDVNRNERVSLDQKHQNDNNNNSDNSKDSENYSLLNQIDWTLDEQMYRNQEGNYNNHNDNIYNMEYVLSRNNNFNSLFNRTNKIKHEDHNTINTNTNNNNNNNSNNNISASYNTTTGIITTKNSDNTVDNLIKNWPTNDSQINSMPKSICSTSCLPDTNNTYENNTINMKKFDKTWKNLKMFTSENHDNEDENVSNGNLNVNQILQSQIQWYNSNIIKRYFEGHAVSFGLSSNFLIGKTRRPRTAFTSQQLLELEQQFISNKYLSRPKRFEVATSLGLTETQVKIWFQNRRMKWKRSQKSRHSESPSSNLMETKSDEIHSEYEDYCIPSIITDKEDSRESLKINNNKLIKFSHRCSIPR</sequence>
<dbReference type="InterPro" id="IPR001356">
    <property type="entry name" value="HD"/>
</dbReference>
<dbReference type="PROSITE" id="PS50071">
    <property type="entry name" value="HOMEOBOX_2"/>
    <property type="match status" value="1"/>
</dbReference>
<dbReference type="PROSITE" id="PS00027">
    <property type="entry name" value="HOMEOBOX_1"/>
    <property type="match status" value="1"/>
</dbReference>
<feature type="domain" description="Homeobox" evidence="7">
    <location>
        <begin position="362"/>
        <end position="422"/>
    </location>
</feature>
<dbReference type="GO" id="GO:0000981">
    <property type="term" value="F:DNA-binding transcription factor activity, RNA polymerase II-specific"/>
    <property type="evidence" value="ECO:0007669"/>
    <property type="project" value="InterPro"/>
</dbReference>
<evidence type="ECO:0000259" key="7">
    <source>
        <dbReference type="PROSITE" id="PS50071"/>
    </source>
</evidence>
<dbReference type="PRINTS" id="PR00024">
    <property type="entry name" value="HOMEOBOX"/>
</dbReference>
<keyword evidence="2 4" id="KW-0371">Homeobox</keyword>
<evidence type="ECO:0000256" key="4">
    <source>
        <dbReference type="PROSITE-ProRule" id="PRU00108"/>
    </source>
</evidence>
<dbReference type="PANTHER" id="PTHR24335:SF4">
    <property type="entry name" value="EXTRA-EXTRA"/>
    <property type="match status" value="1"/>
</dbReference>
<dbReference type="InterPro" id="IPR017970">
    <property type="entry name" value="Homeobox_CS"/>
</dbReference>
<evidence type="ECO:0000256" key="3">
    <source>
        <dbReference type="ARBA" id="ARBA00023242"/>
    </source>
</evidence>
<keyword evidence="3 4" id="KW-0539">Nucleus</keyword>
<name>C1LE29_SCHJA</name>
<reference evidence="8" key="1">
    <citation type="journal article" date="2009" name="Nature">
        <title>The Schistosoma japonicum genome reveals features of host-parasite interplay.</title>
        <authorList>
            <person name="Liu F."/>
            <person name="Zhou Y."/>
            <person name="Wang Z.Q."/>
            <person name="Lu G."/>
            <person name="Zheng H."/>
            <person name="Brindley P.J."/>
            <person name="McManus D.P."/>
            <person name="Blair D."/>
            <person name="Zhang Q.H."/>
            <person name="Zhong Y."/>
            <person name="Wang S."/>
            <person name="Han Z.G."/>
            <person name="Chen Z."/>
        </authorList>
    </citation>
    <scope>NUCLEOTIDE SEQUENCE</scope>
    <source>
        <strain evidence="8">Anhui</strain>
    </source>
</reference>